<dbReference type="PANTHER" id="PTHR20661:SF0">
    <property type="entry name" value="PHOSPHATIDYLINOSITOL-GLYCAN BIOSYNTHESIS CLASS W PROTEIN"/>
    <property type="match status" value="1"/>
</dbReference>
<feature type="transmembrane region" description="Helical" evidence="5">
    <location>
        <begin position="238"/>
        <end position="256"/>
    </location>
</feature>
<dbReference type="Pfam" id="PF06423">
    <property type="entry name" value="GWT1"/>
    <property type="match status" value="1"/>
</dbReference>
<comment type="similarity">
    <text evidence="5">Belongs to the PIGW family.</text>
</comment>
<keyword evidence="2 5" id="KW-0812">Transmembrane</keyword>
<organism evidence="6">
    <name type="scientific">Anguilla anguilla</name>
    <name type="common">European freshwater eel</name>
    <name type="synonym">Muraena anguilla</name>
    <dbReference type="NCBI Taxonomy" id="7936"/>
    <lineage>
        <taxon>Eukaryota</taxon>
        <taxon>Metazoa</taxon>
        <taxon>Chordata</taxon>
        <taxon>Craniata</taxon>
        <taxon>Vertebrata</taxon>
        <taxon>Euteleostomi</taxon>
        <taxon>Actinopterygii</taxon>
        <taxon>Neopterygii</taxon>
        <taxon>Teleostei</taxon>
        <taxon>Anguilliformes</taxon>
        <taxon>Anguillidae</taxon>
        <taxon>Anguilla</taxon>
    </lineage>
</organism>
<evidence type="ECO:0000256" key="2">
    <source>
        <dbReference type="ARBA" id="ARBA00022692"/>
    </source>
</evidence>
<feature type="transmembrane region" description="Helical" evidence="5">
    <location>
        <begin position="27"/>
        <end position="46"/>
    </location>
</feature>
<keyword evidence="3 5" id="KW-1133">Transmembrane helix</keyword>
<keyword evidence="5" id="KW-0256">Endoplasmic reticulum</keyword>
<feature type="transmembrane region" description="Helical" evidence="5">
    <location>
        <begin position="263"/>
        <end position="286"/>
    </location>
</feature>
<dbReference type="PIRSF" id="PIRSF017321">
    <property type="entry name" value="GWT1"/>
    <property type="match status" value="1"/>
</dbReference>
<evidence type="ECO:0000313" key="6">
    <source>
        <dbReference type="EMBL" id="JAH98217.1"/>
    </source>
</evidence>
<keyword evidence="5" id="KW-0808">Transferase</keyword>
<dbReference type="GO" id="GO:0072659">
    <property type="term" value="P:protein localization to plasma membrane"/>
    <property type="evidence" value="ECO:0007669"/>
    <property type="project" value="TreeGrafter"/>
</dbReference>
<dbReference type="EMBL" id="GBXM01010360">
    <property type="protein sequence ID" value="JAH98217.1"/>
    <property type="molecule type" value="Transcribed_RNA"/>
</dbReference>
<name>A0A0E9X650_ANGAN</name>
<sequence>MSQKELKEAFVSNLNGTSLGEVSLGSVLAPLCLMSRGLVLVLYYLGKGVLPFTWKVHLLMDFTFLILPLVLSCTILSDFLQVVILSLAAINTSLLFSVYYRKKHSSSVHSRDVFKNFLQINLETNRIPFVSLFRVLVNVKTAISILAVDFSVFPRRYAKAETYGTGVMDFGVGAYIFANALVCPEARRKEVYVSKISYVAKQLLSVWPLALLGMARLISLKVTGYHEHVTEYGVHWNFFFTLAVVRVVASVILALFPVNRSWFCALIIGGLYQTTLEMTELKSFIIHNSDRMGGFLSANKEGVFSVIGYIAIYLAGVQVGLYVMQARTLVKDWIKAVCNLLLGSFGLFAFLYVCQTFIEPVSRRMANLSFCVWTVAQSLFFLSCFGIADIVLVFSKSLANCTLISSSWNPIKNAKSETLSAEKIRDKMEGFCLIQAVNRNQLLFFLLANIFTGFTNAVVDTVSCNNFHSVCVLLCYMFMNCFIIFILHLKKIQQSSGNLFLF</sequence>
<comment type="pathway">
    <text evidence="5">Glycolipid biosynthesis; glycosylphosphatidylinositol-anchor biosynthesis.</text>
</comment>
<dbReference type="EC" id="2.3.-.-" evidence="5"/>
<dbReference type="GO" id="GO:0005789">
    <property type="term" value="C:endoplasmic reticulum membrane"/>
    <property type="evidence" value="ECO:0007669"/>
    <property type="project" value="UniProtKB-SubCell"/>
</dbReference>
<comment type="subcellular location">
    <subcellularLocation>
        <location evidence="5">Endoplasmic reticulum membrane</location>
        <topology evidence="5">Multi-pass membrane protein</topology>
    </subcellularLocation>
    <subcellularLocation>
        <location evidence="1">Membrane</location>
        <topology evidence="1">Multi-pass membrane protein</topology>
    </subcellularLocation>
</comment>
<feature type="transmembrane region" description="Helical" evidence="5">
    <location>
        <begin position="198"/>
        <end position="218"/>
    </location>
</feature>
<evidence type="ECO:0000256" key="1">
    <source>
        <dbReference type="ARBA" id="ARBA00004141"/>
    </source>
</evidence>
<protein>
    <recommendedName>
        <fullName evidence="5">Phosphatidylinositol-glycan biosynthesis class W protein</fullName>
        <ecNumber evidence="5">2.3.-.-</ecNumber>
    </recommendedName>
</protein>
<accession>A0A0E9X650</accession>
<keyword evidence="5" id="KW-0012">Acyltransferase</keyword>
<evidence type="ECO:0000256" key="3">
    <source>
        <dbReference type="ARBA" id="ARBA00022989"/>
    </source>
</evidence>
<feature type="transmembrane region" description="Helical" evidence="5">
    <location>
        <begin position="465"/>
        <end position="487"/>
    </location>
</feature>
<comment type="function">
    <text evidence="5">A acetyltransferase, which acetylates the inositol ring of phosphatidylinositol during biosynthesis of GPI-anchor.</text>
</comment>
<proteinExistence type="inferred from homology"/>
<dbReference type="UniPathway" id="UPA00196"/>
<keyword evidence="4 5" id="KW-0472">Membrane</keyword>
<dbReference type="GO" id="GO:0006506">
    <property type="term" value="P:GPI anchor biosynthetic process"/>
    <property type="evidence" value="ECO:0007669"/>
    <property type="project" value="UniProtKB-UniPathway"/>
</dbReference>
<dbReference type="InterPro" id="IPR009447">
    <property type="entry name" value="PIGW/GWT1"/>
</dbReference>
<reference evidence="6" key="1">
    <citation type="submission" date="2014-11" db="EMBL/GenBank/DDBJ databases">
        <authorList>
            <person name="Amaro Gonzalez C."/>
        </authorList>
    </citation>
    <scope>NUCLEOTIDE SEQUENCE</scope>
</reference>
<feature type="transmembrane region" description="Helical" evidence="5">
    <location>
        <begin position="336"/>
        <end position="358"/>
    </location>
</feature>
<feature type="transmembrane region" description="Helical" evidence="5">
    <location>
        <begin position="442"/>
        <end position="459"/>
    </location>
</feature>
<evidence type="ECO:0000256" key="5">
    <source>
        <dbReference type="RuleBase" id="RU280819"/>
    </source>
</evidence>
<feature type="transmembrane region" description="Helical" evidence="5">
    <location>
        <begin position="58"/>
        <end position="77"/>
    </location>
</feature>
<reference evidence="6" key="2">
    <citation type="journal article" date="2015" name="Fish Shellfish Immunol.">
        <title>Early steps in the European eel (Anguilla anguilla)-Vibrio vulnificus interaction in the gills: Role of the RtxA13 toxin.</title>
        <authorList>
            <person name="Callol A."/>
            <person name="Pajuelo D."/>
            <person name="Ebbesson L."/>
            <person name="Teles M."/>
            <person name="MacKenzie S."/>
            <person name="Amaro C."/>
        </authorList>
    </citation>
    <scope>NUCLEOTIDE SEQUENCE</scope>
</reference>
<dbReference type="PANTHER" id="PTHR20661">
    <property type="entry name" value="PHOSPHATIDYLINOSITOL-GLYCAN BIOSYNTHESIS CLASS W PROTEIN"/>
    <property type="match status" value="1"/>
</dbReference>
<feature type="transmembrane region" description="Helical" evidence="5">
    <location>
        <begin position="370"/>
        <end position="394"/>
    </location>
</feature>
<feature type="transmembrane region" description="Helical" evidence="5">
    <location>
        <begin position="83"/>
        <end position="100"/>
    </location>
</feature>
<feature type="transmembrane region" description="Helical" evidence="5">
    <location>
        <begin position="306"/>
        <end position="324"/>
    </location>
</feature>
<evidence type="ECO:0000256" key="4">
    <source>
        <dbReference type="ARBA" id="ARBA00023136"/>
    </source>
</evidence>
<dbReference type="GO" id="GO:0032216">
    <property type="term" value="F:glucosaminyl-phosphatidylinositol O-acyltransferase activity"/>
    <property type="evidence" value="ECO:0007669"/>
    <property type="project" value="TreeGrafter"/>
</dbReference>
<keyword evidence="5" id="KW-0337">GPI-anchor biosynthesis</keyword>
<dbReference type="AlphaFoldDB" id="A0A0E9X650"/>